<dbReference type="AlphaFoldDB" id="A0A1G6L2S7"/>
<reference evidence="2" key="1">
    <citation type="submission" date="2016-10" db="EMBL/GenBank/DDBJ databases">
        <authorList>
            <person name="Varghese N."/>
            <person name="Submissions S."/>
        </authorList>
    </citation>
    <scope>NUCLEOTIDE SEQUENCE [LARGE SCALE GENOMIC DNA]</scope>
    <source>
        <strain evidence="2">DSM 25811 / CCM 8410 / LMG 26954 / E90</strain>
    </source>
</reference>
<dbReference type="EMBL" id="FMZO01000002">
    <property type="protein sequence ID" value="SDC37632.1"/>
    <property type="molecule type" value="Genomic_DNA"/>
</dbReference>
<gene>
    <name evidence="1" type="ORF">SAMN04487894_102200</name>
</gene>
<name>A0A1G6L2S7_NIADE</name>
<accession>A0A1G6L2S7</accession>
<protein>
    <submittedName>
        <fullName evidence="1">Uncharacterized protein</fullName>
    </submittedName>
</protein>
<organism evidence="1 2">
    <name type="scientific">Niabella drilacis (strain DSM 25811 / CCM 8410 / CCUG 62505 / LMG 26954 / E90)</name>
    <dbReference type="NCBI Taxonomy" id="1285928"/>
    <lineage>
        <taxon>Bacteria</taxon>
        <taxon>Pseudomonadati</taxon>
        <taxon>Bacteroidota</taxon>
        <taxon>Chitinophagia</taxon>
        <taxon>Chitinophagales</taxon>
        <taxon>Chitinophagaceae</taxon>
        <taxon>Niabella</taxon>
    </lineage>
</organism>
<dbReference type="Proteomes" id="UP000198757">
    <property type="component" value="Unassembled WGS sequence"/>
</dbReference>
<evidence type="ECO:0000313" key="1">
    <source>
        <dbReference type="EMBL" id="SDC37632.1"/>
    </source>
</evidence>
<sequence>MPGFINKPGQTSLKNSLKTGVSYPATRRTRMHINQVTNRYKTGIRPRCRVAPVCAGSSFNTRPRY</sequence>
<dbReference type="STRING" id="1285928.SAMN04487894_102200"/>
<keyword evidence="2" id="KW-1185">Reference proteome</keyword>
<evidence type="ECO:0000313" key="2">
    <source>
        <dbReference type="Proteomes" id="UP000198757"/>
    </source>
</evidence>
<proteinExistence type="predicted"/>